<protein>
    <submittedName>
        <fullName evidence="1">Uncharacterized protein</fullName>
    </submittedName>
</protein>
<dbReference type="EMBL" id="CP063411">
    <property type="protein sequence ID" value="QSZ36568.1"/>
    <property type="molecule type" value="Genomic_DNA"/>
</dbReference>
<evidence type="ECO:0000313" key="1">
    <source>
        <dbReference type="EMBL" id="QSZ36568.1"/>
    </source>
</evidence>
<evidence type="ECO:0000313" key="2">
    <source>
        <dbReference type="Proteomes" id="UP000672032"/>
    </source>
</evidence>
<dbReference type="AlphaFoldDB" id="A0A8A3PMF6"/>
<gene>
    <name evidence="1" type="ORF">DSL72_006448</name>
</gene>
<reference evidence="1" key="1">
    <citation type="submission" date="2020-10" db="EMBL/GenBank/DDBJ databases">
        <title>Genome Sequence of Monilinia vaccinii-corymbosi Sheds Light on Mummy Berry Disease Infection of Blueberry and Mating Type.</title>
        <authorList>
            <person name="Yow A.G."/>
            <person name="Zhang Y."/>
            <person name="Bansal K."/>
            <person name="Eacker S.M."/>
            <person name="Sullivan S."/>
            <person name="Liachko I."/>
            <person name="Cubeta M.A."/>
            <person name="Rollins J.A."/>
            <person name="Ashrafi H."/>
        </authorList>
    </citation>
    <scope>NUCLEOTIDE SEQUENCE</scope>
    <source>
        <strain evidence="1">RL-1</strain>
    </source>
</reference>
<organism evidence="1 2">
    <name type="scientific">Monilinia vaccinii-corymbosi</name>
    <dbReference type="NCBI Taxonomy" id="61207"/>
    <lineage>
        <taxon>Eukaryota</taxon>
        <taxon>Fungi</taxon>
        <taxon>Dikarya</taxon>
        <taxon>Ascomycota</taxon>
        <taxon>Pezizomycotina</taxon>
        <taxon>Leotiomycetes</taxon>
        <taxon>Helotiales</taxon>
        <taxon>Sclerotiniaceae</taxon>
        <taxon>Monilinia</taxon>
    </lineage>
</organism>
<keyword evidence="2" id="KW-1185">Reference proteome</keyword>
<dbReference type="Proteomes" id="UP000672032">
    <property type="component" value="Chromosome 7"/>
</dbReference>
<proteinExistence type="predicted"/>
<name>A0A8A3PMF6_9HELO</name>
<accession>A0A8A3PMF6</accession>
<sequence>MFEKGSTKTQAKAVGCMDIHYCPLGSATICPLAIITSPGSVCYALPADFAWKYVLRATVVLAKWYRPHSRHSINVTPQVLSLLSTSPRFQAPSTPRTPKLASWSSTLEEVSFHNRSWHPMNNSSAPPSRISHLVSLVSDIKSIPSNGGILAGVSMDVSQLHIYAPSCCVSRVAQLAIPSVRSLAHRDQHALWKGERYNPTAYLDDAEFNRRNW</sequence>